<dbReference type="Pfam" id="PF11159">
    <property type="entry name" value="DUF2939"/>
    <property type="match status" value="1"/>
</dbReference>
<gene>
    <name evidence="3" type="ORF">CR152_01695</name>
</gene>
<dbReference type="OrthoDB" id="8706891at2"/>
<reference evidence="3" key="1">
    <citation type="submission" date="2017-10" db="EMBL/GenBank/DDBJ databases">
        <title>Massilia psychrophilum sp. nov., a novel purple-pigmented bacterium isolated from Tianshan glacier, Xinjiang Municipality, China.</title>
        <authorList>
            <person name="Wang H."/>
        </authorList>
    </citation>
    <scope>NUCLEOTIDE SEQUENCE [LARGE SCALE GENOMIC DNA]</scope>
    <source>
        <strain evidence="3">B2</strain>
    </source>
</reference>
<evidence type="ECO:0000313" key="3">
    <source>
        <dbReference type="EMBL" id="ATQ73361.1"/>
    </source>
</evidence>
<dbReference type="EMBL" id="CP024608">
    <property type="protein sequence ID" value="ATQ73361.1"/>
    <property type="molecule type" value="Genomic_DNA"/>
</dbReference>
<keyword evidence="2" id="KW-0472">Membrane</keyword>
<evidence type="ECO:0000256" key="2">
    <source>
        <dbReference type="SAM" id="Phobius"/>
    </source>
</evidence>
<proteinExistence type="predicted"/>
<feature type="transmembrane region" description="Helical" evidence="2">
    <location>
        <begin position="41"/>
        <end position="61"/>
    </location>
</feature>
<dbReference type="AlphaFoldDB" id="A0A2D2DEF0"/>
<keyword evidence="2" id="KW-0812">Transmembrane</keyword>
<protein>
    <recommendedName>
        <fullName evidence="5">DUF2939 domain-containing protein</fullName>
    </recommendedName>
</protein>
<evidence type="ECO:0008006" key="5">
    <source>
        <dbReference type="Google" id="ProtNLM"/>
    </source>
</evidence>
<evidence type="ECO:0000256" key="1">
    <source>
        <dbReference type="SAM" id="MobiDB-lite"/>
    </source>
</evidence>
<accession>A0A2D2DEF0</accession>
<dbReference type="KEGG" id="mass:CR152_01695"/>
<feature type="region of interest" description="Disordered" evidence="1">
    <location>
        <begin position="150"/>
        <end position="173"/>
    </location>
</feature>
<dbReference type="InterPro" id="IPR021330">
    <property type="entry name" value="DUF2939"/>
</dbReference>
<feature type="compositionally biased region" description="Basic and acidic residues" evidence="1">
    <location>
        <begin position="158"/>
        <end position="173"/>
    </location>
</feature>
<dbReference type="Proteomes" id="UP000229897">
    <property type="component" value="Chromosome"/>
</dbReference>
<sequence length="223" mass="24614">MPNRSAPGRASSSHFDGARRVESALCDRHTVNLQKDIVKAIHLKLGIATLCVAAGAAYWYYSPLIALHQMRAAARENNAERFNERVDYPRLRESVKVQLSAAMNEEVKRNDTSGLGEAGAAIGKMLGIAMADKMVDAMVRPEFVMRAMEQGTLTPRPQRAEGDAAKKPDPKYTSERVGLSQFIMHLDPDKPGDRRMSLVMERHGLATWKLAEVRMSAPAAATR</sequence>
<keyword evidence="2" id="KW-1133">Transmembrane helix</keyword>
<keyword evidence="4" id="KW-1185">Reference proteome</keyword>
<evidence type="ECO:0000313" key="4">
    <source>
        <dbReference type="Proteomes" id="UP000229897"/>
    </source>
</evidence>
<name>A0A2D2DEF0_9BURK</name>
<organism evidence="3 4">
    <name type="scientific">Massilia violaceinigra</name>
    <dbReference type="NCBI Taxonomy" id="2045208"/>
    <lineage>
        <taxon>Bacteria</taxon>
        <taxon>Pseudomonadati</taxon>
        <taxon>Pseudomonadota</taxon>
        <taxon>Betaproteobacteria</taxon>
        <taxon>Burkholderiales</taxon>
        <taxon>Oxalobacteraceae</taxon>
        <taxon>Telluria group</taxon>
        <taxon>Massilia</taxon>
    </lineage>
</organism>